<proteinExistence type="predicted"/>
<evidence type="ECO:0000256" key="2">
    <source>
        <dbReference type="SAM" id="MobiDB-lite"/>
    </source>
</evidence>
<keyword evidence="1" id="KW-0175">Coiled coil</keyword>
<evidence type="ECO:0000313" key="4">
    <source>
        <dbReference type="Proteomes" id="UP000226431"/>
    </source>
</evidence>
<feature type="region of interest" description="Disordered" evidence="2">
    <location>
        <begin position="445"/>
        <end position="519"/>
    </location>
</feature>
<organism evidence="3 4">
    <name type="scientific">Ophiocordyceps camponoti-rufipedis</name>
    <dbReference type="NCBI Taxonomy" id="2004952"/>
    <lineage>
        <taxon>Eukaryota</taxon>
        <taxon>Fungi</taxon>
        <taxon>Dikarya</taxon>
        <taxon>Ascomycota</taxon>
        <taxon>Pezizomycotina</taxon>
        <taxon>Sordariomycetes</taxon>
        <taxon>Hypocreomycetidae</taxon>
        <taxon>Hypocreales</taxon>
        <taxon>Ophiocordycipitaceae</taxon>
        <taxon>Ophiocordyceps</taxon>
    </lineage>
</organism>
<evidence type="ECO:0000313" key="3">
    <source>
        <dbReference type="EMBL" id="PHH72469.1"/>
    </source>
</evidence>
<dbReference type="OrthoDB" id="4919781at2759"/>
<dbReference type="STRING" id="2004952.A0A2C5XHE1"/>
<reference evidence="3 4" key="1">
    <citation type="submission" date="2017-06" db="EMBL/GenBank/DDBJ databases">
        <title>Ant-infecting Ophiocordyceps genomes reveal a high diversity of potential behavioral manipulation genes and a possible major role for enterotoxins.</title>
        <authorList>
            <person name="De Bekker C."/>
            <person name="Evans H.C."/>
            <person name="Brachmann A."/>
            <person name="Hughes D.P."/>
        </authorList>
    </citation>
    <scope>NUCLEOTIDE SEQUENCE [LARGE SCALE GENOMIC DNA]</scope>
    <source>
        <strain evidence="3 4">Map16</strain>
    </source>
</reference>
<dbReference type="EMBL" id="NJES01000418">
    <property type="protein sequence ID" value="PHH72469.1"/>
    <property type="molecule type" value="Genomic_DNA"/>
</dbReference>
<keyword evidence="4" id="KW-1185">Reference proteome</keyword>
<dbReference type="Proteomes" id="UP000226431">
    <property type="component" value="Unassembled WGS sequence"/>
</dbReference>
<accession>A0A2C5XHE1</accession>
<feature type="coiled-coil region" evidence="1">
    <location>
        <begin position="340"/>
        <end position="401"/>
    </location>
</feature>
<comment type="caution">
    <text evidence="3">The sequence shown here is derived from an EMBL/GenBank/DDBJ whole genome shotgun (WGS) entry which is preliminary data.</text>
</comment>
<evidence type="ECO:0008006" key="5">
    <source>
        <dbReference type="Google" id="ProtNLM"/>
    </source>
</evidence>
<sequence>MTTESDSIKYETVSARDLVDLDFEQLQRLYLNHRDLKGEFRLDVDGYDELPRVEGIILRATLTVARATIREACRVPNLNEVNARLLKSSSVRERPLRFLPSSCKITPTPHSIPLHHVGDRQLAREEDVETWAHDEIVKDGGRPIYPIKQLLHVICRPDCYRELTWPFDADEPGLGKWEVYQKQMKRWKHFLNWQKDNRDLDDGDDGFALAWETFKHKPELELDGWHIVTPKTFCQRAVEERRRRRQWQREPGCHGFSDYAEAVKRRLQRHGFHQPFQLKEDPDQQDQLTTWIEYLCFECWWLDRQTDSLDRFTKAWQELVDAKAVTRLRWFGPELEVGTLQQRQDEVAAATAAVERAEAHANHVSNEDGAEISSEKRARMMQQAADRLTEARNKKETLCAKMKIFTDFLSSTYGSLSMPQEEHNKYRQQDRVEWVRGQIKVIQEEDMAQRNKGKRQASLEEQPGPKKRQASVGVRRSARIANRQAEAPVSKGPKKRQTSVGVRRSARVAATQARAPVSTTARKTCFEKAVLTVKSRDGRRRLVSISDV</sequence>
<dbReference type="AlphaFoldDB" id="A0A2C5XHE1"/>
<protein>
    <recommendedName>
        <fullName evidence="5">Ankyrin 2,3/unc44</fullName>
    </recommendedName>
</protein>
<name>A0A2C5XHE1_9HYPO</name>
<gene>
    <name evidence="3" type="ORF">CDD80_4511</name>
</gene>
<evidence type="ECO:0000256" key="1">
    <source>
        <dbReference type="SAM" id="Coils"/>
    </source>
</evidence>